<organism evidence="1 2">
    <name type="scientific">Cohaesibacter celericrescens</name>
    <dbReference type="NCBI Taxonomy" id="2067669"/>
    <lineage>
        <taxon>Bacteria</taxon>
        <taxon>Pseudomonadati</taxon>
        <taxon>Pseudomonadota</taxon>
        <taxon>Alphaproteobacteria</taxon>
        <taxon>Hyphomicrobiales</taxon>
        <taxon>Cohaesibacteraceae</taxon>
    </lineage>
</organism>
<dbReference type="InterPro" id="IPR038296">
    <property type="entry name" value="ParD_sf"/>
</dbReference>
<evidence type="ECO:0000313" key="1">
    <source>
        <dbReference type="EMBL" id="PLW74976.1"/>
    </source>
</evidence>
<dbReference type="InterPro" id="IPR022789">
    <property type="entry name" value="ParD"/>
</dbReference>
<dbReference type="Proteomes" id="UP000234881">
    <property type="component" value="Unassembled WGS sequence"/>
</dbReference>
<dbReference type="EMBL" id="PKUQ01000055">
    <property type="protein sequence ID" value="PLW74976.1"/>
    <property type="molecule type" value="Genomic_DNA"/>
</dbReference>
<reference evidence="1 2" key="1">
    <citation type="submission" date="2018-01" db="EMBL/GenBank/DDBJ databases">
        <title>The draft genome sequence of Cohaesibacter sp. H1304.</title>
        <authorList>
            <person name="Wang N.-N."/>
            <person name="Du Z.-J."/>
        </authorList>
    </citation>
    <scope>NUCLEOTIDE SEQUENCE [LARGE SCALE GENOMIC DNA]</scope>
    <source>
        <strain evidence="1 2">H1304</strain>
    </source>
</reference>
<evidence type="ECO:0000313" key="2">
    <source>
        <dbReference type="Proteomes" id="UP000234881"/>
    </source>
</evidence>
<gene>
    <name evidence="1" type="ORF">C0081_21985</name>
</gene>
<accession>A0A2N5XKD4</accession>
<dbReference type="Pfam" id="PF03693">
    <property type="entry name" value="ParD_antitoxin"/>
    <property type="match status" value="1"/>
</dbReference>
<comment type="caution">
    <text evidence="1">The sequence shown here is derived from an EMBL/GenBank/DDBJ whole genome shotgun (WGS) entry which is preliminary data.</text>
</comment>
<dbReference type="AlphaFoldDB" id="A0A2N5XKD4"/>
<protein>
    <recommendedName>
        <fullName evidence="3">Type II toxin-antitoxin system ParD family antitoxin</fullName>
    </recommendedName>
</protein>
<dbReference type="Gene3D" id="6.10.10.120">
    <property type="entry name" value="Antitoxin ParD1-like"/>
    <property type="match status" value="1"/>
</dbReference>
<sequence length="135" mass="14840">MRHINFSWLDKGWQGEPRKGKTGVDNEENAVEIGSYFEKLITEQVATGRFASKADVLQAGLRLLEEQQLRFHLKKSELDGKDTLSASNLEGSVSDVSQILNVAVQAMDTSISERSRAIPAIPATKGLLRSQIAAE</sequence>
<dbReference type="OrthoDB" id="9815501at2"/>
<keyword evidence="2" id="KW-1185">Reference proteome</keyword>
<proteinExistence type="predicted"/>
<evidence type="ECO:0008006" key="3">
    <source>
        <dbReference type="Google" id="ProtNLM"/>
    </source>
</evidence>
<name>A0A2N5XKD4_9HYPH</name>